<evidence type="ECO:0000256" key="3">
    <source>
        <dbReference type="ARBA" id="ARBA00022525"/>
    </source>
</evidence>
<keyword evidence="5 13" id="KW-0732">Signal</keyword>
<feature type="region of interest" description="Disordered" evidence="12">
    <location>
        <begin position="442"/>
        <end position="577"/>
    </location>
</feature>
<feature type="signal peptide" evidence="13">
    <location>
        <begin position="1"/>
        <end position="19"/>
    </location>
</feature>
<feature type="compositionally biased region" description="Low complexity" evidence="12">
    <location>
        <begin position="549"/>
        <end position="569"/>
    </location>
</feature>
<keyword evidence="6" id="KW-0560">Oxidoreductase</keyword>
<evidence type="ECO:0000256" key="1">
    <source>
        <dbReference type="ARBA" id="ARBA00001973"/>
    </source>
</evidence>
<evidence type="ECO:0000313" key="14">
    <source>
        <dbReference type="EMBL" id="KAL3780846.1"/>
    </source>
</evidence>
<protein>
    <submittedName>
        <fullName evidence="14">Uncharacterized protein</fullName>
    </submittedName>
</protein>
<reference evidence="14 15" key="1">
    <citation type="submission" date="2024-10" db="EMBL/GenBank/DDBJ databases">
        <title>Updated reference genomes for cyclostephanoid diatoms.</title>
        <authorList>
            <person name="Roberts W.R."/>
            <person name="Alverson A.J."/>
        </authorList>
    </citation>
    <scope>NUCLEOTIDE SEQUENCE [LARGE SCALE GENOMIC DNA]</scope>
    <source>
        <strain evidence="14 15">AJA276-08</strain>
    </source>
</reference>
<feature type="chain" id="PRO_5044820109" evidence="13">
    <location>
        <begin position="20"/>
        <end position="577"/>
    </location>
</feature>
<evidence type="ECO:0000256" key="4">
    <source>
        <dbReference type="ARBA" id="ARBA00022723"/>
    </source>
</evidence>
<keyword evidence="4" id="KW-0479">Metal-binding</keyword>
<name>A0ABD3P0M1_9STRA</name>
<dbReference type="InterPro" id="IPR054497">
    <property type="entry name" value="LPMO_AA14"/>
</dbReference>
<keyword evidence="10" id="KW-0325">Glycoprotein</keyword>
<comment type="cofactor">
    <cofactor evidence="1">
        <name>Cu(2+)</name>
        <dbReference type="ChEBI" id="CHEBI:29036"/>
    </cofactor>
</comment>
<keyword evidence="15" id="KW-1185">Reference proteome</keyword>
<keyword evidence="7" id="KW-0186">Copper</keyword>
<dbReference type="GO" id="GO:0005576">
    <property type="term" value="C:extracellular region"/>
    <property type="evidence" value="ECO:0007669"/>
    <property type="project" value="UniProtKB-SubCell"/>
</dbReference>
<evidence type="ECO:0000256" key="10">
    <source>
        <dbReference type="ARBA" id="ARBA00023180"/>
    </source>
</evidence>
<dbReference type="EMBL" id="JALLAZ020001095">
    <property type="protein sequence ID" value="KAL3780846.1"/>
    <property type="molecule type" value="Genomic_DNA"/>
</dbReference>
<feature type="compositionally biased region" description="Low complexity" evidence="12">
    <location>
        <begin position="450"/>
        <end position="507"/>
    </location>
</feature>
<dbReference type="AlphaFoldDB" id="A0ABD3P0M1"/>
<evidence type="ECO:0000256" key="13">
    <source>
        <dbReference type="SAM" id="SignalP"/>
    </source>
</evidence>
<accession>A0ABD3P0M1</accession>
<dbReference type="GO" id="GO:0046872">
    <property type="term" value="F:metal ion binding"/>
    <property type="evidence" value="ECO:0007669"/>
    <property type="project" value="UniProtKB-KW"/>
</dbReference>
<keyword evidence="8" id="KW-0503">Monooxygenase</keyword>
<proteinExistence type="inferred from homology"/>
<evidence type="ECO:0000256" key="6">
    <source>
        <dbReference type="ARBA" id="ARBA00023002"/>
    </source>
</evidence>
<keyword evidence="9" id="KW-1015">Disulfide bond</keyword>
<dbReference type="GO" id="GO:0004497">
    <property type="term" value="F:monooxygenase activity"/>
    <property type="evidence" value="ECO:0007669"/>
    <property type="project" value="UniProtKB-KW"/>
</dbReference>
<keyword evidence="3" id="KW-0964">Secreted</keyword>
<dbReference type="Proteomes" id="UP001530315">
    <property type="component" value="Unassembled WGS sequence"/>
</dbReference>
<sequence>MRATLAIVASVALIECVSAHFSFVDIRSQIACDFYADDGPNWLSLPILAGANFSQWWMHGQVNCQNKAKGSFALPANGATQIVMSSRVEYVPYPFSMPRSIFEPPYNFRPQNPDYVLTQTEWGSGPDSRGNTLDTYHNIHAYKRSDTSGCALAIAYKNKAIDVRPEDFVIFSVIHDCPKRQRESIKVPNLPACPNNNNCICAWFWIPKNSGTKNFYMTPFVCHVTNAKAGASPVDVEYAIPPRRCLDPTNCNFGPRQPAYWLGTGDHINMPENTLQSPHYSIRYGFREGAQHDIFVNTNPRRHVAVQVPVAQNCSSSKTSRIVQPHGLISRNLTSPNCQCTAMRMSNGELRIYDNTTHVSTVNNYGGNSGPHFLVNNTSFKANTQYFPLGVGPYRMDLSNKCYLYVTDGMGVVVWESMFNKNYTDRYVINIFTGLSQDPARWPTDNIIYTRPPTSQPTSSKPTASKPSLMPTSKPTSSPKPTTLNPSLRPTTSKPSTSRPTVVPTQSLTAKPTTEAPTGKPTMALPMSSPTSYSTLEPTTMTPTMKQLSTTTSSTPNPTSEPTTSNHPNALPIDVFQ</sequence>
<evidence type="ECO:0000256" key="8">
    <source>
        <dbReference type="ARBA" id="ARBA00023033"/>
    </source>
</evidence>
<evidence type="ECO:0000256" key="9">
    <source>
        <dbReference type="ARBA" id="ARBA00023157"/>
    </source>
</evidence>
<comment type="subcellular location">
    <subcellularLocation>
        <location evidence="2">Secreted</location>
    </subcellularLocation>
</comment>
<evidence type="ECO:0000256" key="7">
    <source>
        <dbReference type="ARBA" id="ARBA00023008"/>
    </source>
</evidence>
<evidence type="ECO:0000313" key="15">
    <source>
        <dbReference type="Proteomes" id="UP001530315"/>
    </source>
</evidence>
<evidence type="ECO:0000256" key="2">
    <source>
        <dbReference type="ARBA" id="ARBA00004613"/>
    </source>
</evidence>
<organism evidence="14 15">
    <name type="scientific">Stephanodiscus triporus</name>
    <dbReference type="NCBI Taxonomy" id="2934178"/>
    <lineage>
        <taxon>Eukaryota</taxon>
        <taxon>Sar</taxon>
        <taxon>Stramenopiles</taxon>
        <taxon>Ochrophyta</taxon>
        <taxon>Bacillariophyta</taxon>
        <taxon>Coscinodiscophyceae</taxon>
        <taxon>Thalassiosirophycidae</taxon>
        <taxon>Stephanodiscales</taxon>
        <taxon>Stephanodiscaceae</taxon>
        <taxon>Stephanodiscus</taxon>
    </lineage>
</organism>
<dbReference type="Pfam" id="PF22810">
    <property type="entry name" value="LPMO_AA14"/>
    <property type="match status" value="1"/>
</dbReference>
<evidence type="ECO:0000256" key="5">
    <source>
        <dbReference type="ARBA" id="ARBA00022729"/>
    </source>
</evidence>
<gene>
    <name evidence="14" type="ORF">ACHAW5_000840</name>
</gene>
<evidence type="ECO:0000256" key="12">
    <source>
        <dbReference type="SAM" id="MobiDB-lite"/>
    </source>
</evidence>
<comment type="caution">
    <text evidence="14">The sequence shown here is derived from an EMBL/GenBank/DDBJ whole genome shotgun (WGS) entry which is preliminary data.</text>
</comment>
<feature type="compositionally biased region" description="Polar residues" evidence="12">
    <location>
        <begin position="528"/>
        <end position="548"/>
    </location>
</feature>
<comment type="similarity">
    <text evidence="11">Belongs to the polysaccharide monooxygenase AA14 family.</text>
</comment>
<evidence type="ECO:0000256" key="11">
    <source>
        <dbReference type="ARBA" id="ARBA00046340"/>
    </source>
</evidence>